<dbReference type="PANTHER" id="PTHR11439">
    <property type="entry name" value="GAG-POL-RELATED RETROTRANSPOSON"/>
    <property type="match status" value="1"/>
</dbReference>
<protein>
    <submittedName>
        <fullName evidence="1">Uncharacterized protein</fullName>
    </submittedName>
</protein>
<accession>A0A9D3USH5</accession>
<dbReference type="OrthoDB" id="1435454at2759"/>
<dbReference type="PANTHER" id="PTHR11439:SF503">
    <property type="entry name" value="CYSTEINE-RICH RLK (RECEPTOR-LIKE PROTEIN KINASE) 8"/>
    <property type="match status" value="1"/>
</dbReference>
<reference evidence="1 2" key="1">
    <citation type="journal article" date="2021" name="Plant Biotechnol. J.">
        <title>Multi-omics assisted identification of the key and species-specific regulatory components of drought-tolerant mechanisms in Gossypium stocksii.</title>
        <authorList>
            <person name="Yu D."/>
            <person name="Ke L."/>
            <person name="Zhang D."/>
            <person name="Wu Y."/>
            <person name="Sun Y."/>
            <person name="Mei J."/>
            <person name="Sun J."/>
            <person name="Sun Y."/>
        </authorList>
    </citation>
    <scope>NUCLEOTIDE SEQUENCE [LARGE SCALE GENOMIC DNA]</scope>
    <source>
        <strain evidence="2">cv. E1</strain>
        <tissue evidence="1">Leaf</tissue>
    </source>
</reference>
<dbReference type="Proteomes" id="UP000828251">
    <property type="component" value="Unassembled WGS sequence"/>
</dbReference>
<sequence>MFFISLLLRYMYCSNVIHFKATKRVPKYVKVTLSYGIKYVKENELKLTGFTYNDWAGSVKDMKSTSGSGDQLVDILTKPLGKIRFERLRHNIGVRNIMSNEECCEVAIYATGHKAASPCKLASSSRVARSKKTMNSSKAASITKVASSSNMRAQPRCDPFLKFGSLNLLMIIPFLLKDWVIIFLPY</sequence>
<organism evidence="1 2">
    <name type="scientific">Gossypium stocksii</name>
    <dbReference type="NCBI Taxonomy" id="47602"/>
    <lineage>
        <taxon>Eukaryota</taxon>
        <taxon>Viridiplantae</taxon>
        <taxon>Streptophyta</taxon>
        <taxon>Embryophyta</taxon>
        <taxon>Tracheophyta</taxon>
        <taxon>Spermatophyta</taxon>
        <taxon>Magnoliopsida</taxon>
        <taxon>eudicotyledons</taxon>
        <taxon>Gunneridae</taxon>
        <taxon>Pentapetalae</taxon>
        <taxon>rosids</taxon>
        <taxon>malvids</taxon>
        <taxon>Malvales</taxon>
        <taxon>Malvaceae</taxon>
        <taxon>Malvoideae</taxon>
        <taxon>Gossypium</taxon>
    </lineage>
</organism>
<dbReference type="EMBL" id="JAIQCV010000010">
    <property type="protein sequence ID" value="KAH1056626.1"/>
    <property type="molecule type" value="Genomic_DNA"/>
</dbReference>
<dbReference type="AlphaFoldDB" id="A0A9D3USH5"/>
<name>A0A9D3USH5_9ROSI</name>
<evidence type="ECO:0000313" key="2">
    <source>
        <dbReference type="Proteomes" id="UP000828251"/>
    </source>
</evidence>
<proteinExistence type="predicted"/>
<gene>
    <name evidence="1" type="ORF">J1N35_034691</name>
</gene>
<evidence type="ECO:0000313" key="1">
    <source>
        <dbReference type="EMBL" id="KAH1056626.1"/>
    </source>
</evidence>
<comment type="caution">
    <text evidence="1">The sequence shown here is derived from an EMBL/GenBank/DDBJ whole genome shotgun (WGS) entry which is preliminary data.</text>
</comment>
<keyword evidence="2" id="KW-1185">Reference proteome</keyword>